<feature type="domain" description="Activator of Hsp90 ATPase homologue 1/2-like C-terminal" evidence="2">
    <location>
        <begin position="24"/>
        <end position="158"/>
    </location>
</feature>
<dbReference type="InterPro" id="IPR023393">
    <property type="entry name" value="START-like_dom_sf"/>
</dbReference>
<evidence type="ECO:0000313" key="3">
    <source>
        <dbReference type="EMBL" id="MVS98585.1"/>
    </source>
</evidence>
<name>A0A7X3K353_9HYPH</name>
<dbReference type="Proteomes" id="UP000438106">
    <property type="component" value="Unassembled WGS sequence"/>
</dbReference>
<dbReference type="RefSeq" id="WP_157289485.1">
    <property type="nucleotide sequence ID" value="NZ_WQRF01000001.1"/>
</dbReference>
<comment type="caution">
    <text evidence="3">The sequence shown here is derived from an EMBL/GenBank/DDBJ whole genome shotgun (WGS) entry which is preliminary data.</text>
</comment>
<dbReference type="EMBL" id="WQRF01000001">
    <property type="protein sequence ID" value="MVS98585.1"/>
    <property type="molecule type" value="Genomic_DNA"/>
</dbReference>
<dbReference type="Gene3D" id="3.30.530.20">
    <property type="match status" value="1"/>
</dbReference>
<dbReference type="InterPro" id="IPR013538">
    <property type="entry name" value="ASHA1/2-like_C"/>
</dbReference>
<dbReference type="AlphaFoldDB" id="A0A7X3K353"/>
<dbReference type="Pfam" id="PF08327">
    <property type="entry name" value="AHSA1"/>
    <property type="match status" value="1"/>
</dbReference>
<accession>A0A7X3K353</accession>
<keyword evidence="4" id="KW-1185">Reference proteome</keyword>
<proteinExistence type="inferred from homology"/>
<gene>
    <name evidence="3" type="ORF">GO014_06075</name>
</gene>
<evidence type="ECO:0000259" key="2">
    <source>
        <dbReference type="Pfam" id="PF08327"/>
    </source>
</evidence>
<organism evidence="3 4">
    <name type="scientific">Devosia marina</name>
    <dbReference type="NCBI Taxonomy" id="2683198"/>
    <lineage>
        <taxon>Bacteria</taxon>
        <taxon>Pseudomonadati</taxon>
        <taxon>Pseudomonadota</taxon>
        <taxon>Alphaproteobacteria</taxon>
        <taxon>Hyphomicrobiales</taxon>
        <taxon>Devosiaceae</taxon>
        <taxon>Devosia</taxon>
    </lineage>
</organism>
<dbReference type="SUPFAM" id="SSF55961">
    <property type="entry name" value="Bet v1-like"/>
    <property type="match status" value="1"/>
</dbReference>
<reference evidence="3 4" key="1">
    <citation type="submission" date="2019-12" db="EMBL/GenBank/DDBJ databases">
        <title>Devosia maris sp. nov., isolated from the deep seawater.</title>
        <authorList>
            <person name="Liu Y."/>
        </authorList>
    </citation>
    <scope>NUCLEOTIDE SEQUENCE [LARGE SCALE GENOMIC DNA]</scope>
    <source>
        <strain evidence="3 4">L53-10-65</strain>
    </source>
</reference>
<comment type="similarity">
    <text evidence="1">Belongs to the AHA1 family.</text>
</comment>
<sequence>MQIGDPLSVKTPSDKQIVITRGFAAPPHLVYACYTQPSLIRRWLTGPDGWTMPVCTYDARIGGSYRFEWHGPGGEGFLAVSGDIKQIEAIRYIDSREIFDAGVMGPACRAELAFAQEGQGTKLANTLTYTSLAHRDMVAATGMAEGMEMSFQSLDRLLAEEQR</sequence>
<evidence type="ECO:0000313" key="4">
    <source>
        <dbReference type="Proteomes" id="UP000438106"/>
    </source>
</evidence>
<protein>
    <submittedName>
        <fullName evidence="3">ATPase</fullName>
    </submittedName>
</protein>
<evidence type="ECO:0000256" key="1">
    <source>
        <dbReference type="ARBA" id="ARBA00006817"/>
    </source>
</evidence>